<dbReference type="Proteomes" id="UP001055879">
    <property type="component" value="Linkage Group LG05"/>
</dbReference>
<reference evidence="1 2" key="2">
    <citation type="journal article" date="2022" name="Mol. Ecol. Resour.">
        <title>The genomes of chicory, endive, great burdock and yacon provide insights into Asteraceae paleo-polyploidization history and plant inulin production.</title>
        <authorList>
            <person name="Fan W."/>
            <person name="Wang S."/>
            <person name="Wang H."/>
            <person name="Wang A."/>
            <person name="Jiang F."/>
            <person name="Liu H."/>
            <person name="Zhao H."/>
            <person name="Xu D."/>
            <person name="Zhang Y."/>
        </authorList>
    </citation>
    <scope>NUCLEOTIDE SEQUENCE [LARGE SCALE GENOMIC DNA]</scope>
    <source>
        <strain evidence="2">cv. Niubang</strain>
    </source>
</reference>
<keyword evidence="2" id="KW-1185">Reference proteome</keyword>
<name>A0ACB9C3Z2_ARCLA</name>
<dbReference type="EMBL" id="CM042051">
    <property type="protein sequence ID" value="KAI3728992.1"/>
    <property type="molecule type" value="Genomic_DNA"/>
</dbReference>
<organism evidence="1 2">
    <name type="scientific">Arctium lappa</name>
    <name type="common">Greater burdock</name>
    <name type="synonym">Lappa major</name>
    <dbReference type="NCBI Taxonomy" id="4217"/>
    <lineage>
        <taxon>Eukaryota</taxon>
        <taxon>Viridiplantae</taxon>
        <taxon>Streptophyta</taxon>
        <taxon>Embryophyta</taxon>
        <taxon>Tracheophyta</taxon>
        <taxon>Spermatophyta</taxon>
        <taxon>Magnoliopsida</taxon>
        <taxon>eudicotyledons</taxon>
        <taxon>Gunneridae</taxon>
        <taxon>Pentapetalae</taxon>
        <taxon>asterids</taxon>
        <taxon>campanulids</taxon>
        <taxon>Asterales</taxon>
        <taxon>Asteraceae</taxon>
        <taxon>Carduoideae</taxon>
        <taxon>Cardueae</taxon>
        <taxon>Arctiinae</taxon>
        <taxon>Arctium</taxon>
    </lineage>
</organism>
<evidence type="ECO:0000313" key="2">
    <source>
        <dbReference type="Proteomes" id="UP001055879"/>
    </source>
</evidence>
<proteinExistence type="predicted"/>
<gene>
    <name evidence="1" type="ORF">L6452_17637</name>
</gene>
<protein>
    <submittedName>
        <fullName evidence="1">Uncharacterized protein</fullName>
    </submittedName>
</protein>
<comment type="caution">
    <text evidence="1">The sequence shown here is derived from an EMBL/GenBank/DDBJ whole genome shotgun (WGS) entry which is preliminary data.</text>
</comment>
<accession>A0ACB9C3Z2</accession>
<evidence type="ECO:0000313" key="1">
    <source>
        <dbReference type="EMBL" id="KAI3728992.1"/>
    </source>
</evidence>
<reference evidence="2" key="1">
    <citation type="journal article" date="2022" name="Mol. Ecol. Resour.">
        <title>The genomes of chicory, endive, great burdock and yacon provide insights into Asteraceae palaeo-polyploidization history and plant inulin production.</title>
        <authorList>
            <person name="Fan W."/>
            <person name="Wang S."/>
            <person name="Wang H."/>
            <person name="Wang A."/>
            <person name="Jiang F."/>
            <person name="Liu H."/>
            <person name="Zhao H."/>
            <person name="Xu D."/>
            <person name="Zhang Y."/>
        </authorList>
    </citation>
    <scope>NUCLEOTIDE SEQUENCE [LARGE SCALE GENOMIC DNA]</scope>
    <source>
        <strain evidence="2">cv. Niubang</strain>
    </source>
</reference>
<sequence>MSSVKEGDVFCGFVCVLQVGFFYVAGEGGERIGEVGGGEVNGGGCRSGGQRSFQGSIQFVFVFVYV</sequence>